<dbReference type="Proteomes" id="UP001152604">
    <property type="component" value="Unassembled WGS sequence"/>
</dbReference>
<comment type="caution">
    <text evidence="2">The sequence shown here is derived from an EMBL/GenBank/DDBJ whole genome shotgun (WGS) entry which is preliminary data.</text>
</comment>
<feature type="region of interest" description="Disordered" evidence="1">
    <location>
        <begin position="1"/>
        <end position="20"/>
    </location>
</feature>
<reference evidence="2" key="1">
    <citation type="submission" date="2022-03" db="EMBL/GenBank/DDBJ databases">
        <authorList>
            <person name="Brunel B."/>
        </authorList>
    </citation>
    <scope>NUCLEOTIDE SEQUENCE</scope>
    <source>
        <strain evidence="2">STM4922sample</strain>
    </source>
</reference>
<name>A0ABM9E4F2_9HYPH</name>
<gene>
    <name evidence="2" type="ORF">MES4922_320113</name>
</gene>
<proteinExistence type="predicted"/>
<evidence type="ECO:0000313" key="2">
    <source>
        <dbReference type="EMBL" id="CAH2403945.1"/>
    </source>
</evidence>
<protein>
    <submittedName>
        <fullName evidence="2">Uncharacterized protein</fullName>
    </submittedName>
</protein>
<keyword evidence="3" id="KW-1185">Reference proteome</keyword>
<organism evidence="2 3">
    <name type="scientific">Mesorhizobium ventifaucium</name>
    <dbReference type="NCBI Taxonomy" id="666020"/>
    <lineage>
        <taxon>Bacteria</taxon>
        <taxon>Pseudomonadati</taxon>
        <taxon>Pseudomonadota</taxon>
        <taxon>Alphaproteobacteria</taxon>
        <taxon>Hyphomicrobiales</taxon>
        <taxon>Phyllobacteriaceae</taxon>
        <taxon>Mesorhizobium</taxon>
    </lineage>
</organism>
<evidence type="ECO:0000313" key="3">
    <source>
        <dbReference type="Proteomes" id="UP001152604"/>
    </source>
</evidence>
<accession>A0ABM9E4F2</accession>
<sequence length="79" mass="8157">MGGGGEPVRASRSPETPGPAVISRLAFTGQKPSYDRTALARGIADTVVRQTGLRIAGGHTVEAARTIGIVGRHDHGRAI</sequence>
<dbReference type="EMBL" id="CAKXZS010000026">
    <property type="protein sequence ID" value="CAH2403945.1"/>
    <property type="molecule type" value="Genomic_DNA"/>
</dbReference>
<evidence type="ECO:0000256" key="1">
    <source>
        <dbReference type="SAM" id="MobiDB-lite"/>
    </source>
</evidence>